<dbReference type="CDD" id="cd11056">
    <property type="entry name" value="CYP6-like"/>
    <property type="match status" value="1"/>
</dbReference>
<evidence type="ECO:0000256" key="7">
    <source>
        <dbReference type="ARBA" id="ARBA00022824"/>
    </source>
</evidence>
<keyword evidence="5 13" id="KW-0349">Heme</keyword>
<protein>
    <recommendedName>
        <fullName evidence="17">Cytochrome P450</fullName>
    </recommendedName>
</protein>
<evidence type="ECO:0000313" key="15">
    <source>
        <dbReference type="EMBL" id="KAJ4432912.1"/>
    </source>
</evidence>
<keyword evidence="10 13" id="KW-0408">Iron</keyword>
<name>A0ABQ8SFL8_PERAM</name>
<keyword evidence="14" id="KW-1133">Transmembrane helix</keyword>
<comment type="cofactor">
    <cofactor evidence="1">
        <name>heme</name>
        <dbReference type="ChEBI" id="CHEBI:30413"/>
    </cofactor>
</comment>
<dbReference type="PANTHER" id="PTHR24292">
    <property type="entry name" value="CYTOCHROME P450"/>
    <property type="match status" value="1"/>
</dbReference>
<evidence type="ECO:0000256" key="14">
    <source>
        <dbReference type="SAM" id="Phobius"/>
    </source>
</evidence>
<evidence type="ECO:0000256" key="12">
    <source>
        <dbReference type="ARBA" id="ARBA00023136"/>
    </source>
</evidence>
<keyword evidence="9 13" id="KW-0560">Oxidoreductase</keyword>
<feature type="transmembrane region" description="Helical" evidence="14">
    <location>
        <begin position="12"/>
        <end position="28"/>
    </location>
</feature>
<dbReference type="Proteomes" id="UP001148838">
    <property type="component" value="Unassembled WGS sequence"/>
</dbReference>
<comment type="caution">
    <text evidence="15">The sequence shown here is derived from an EMBL/GenBank/DDBJ whole genome shotgun (WGS) entry which is preliminary data.</text>
</comment>
<keyword evidence="11 13" id="KW-0503">Monooxygenase</keyword>
<dbReference type="EMBL" id="JAJSOF020000027">
    <property type="protein sequence ID" value="KAJ4432912.1"/>
    <property type="molecule type" value="Genomic_DNA"/>
</dbReference>
<keyword evidence="6 13" id="KW-0479">Metal-binding</keyword>
<dbReference type="PRINTS" id="PR00385">
    <property type="entry name" value="P450"/>
</dbReference>
<dbReference type="InterPro" id="IPR017972">
    <property type="entry name" value="Cyt_P450_CS"/>
</dbReference>
<dbReference type="Pfam" id="PF00067">
    <property type="entry name" value="p450"/>
    <property type="match status" value="1"/>
</dbReference>
<evidence type="ECO:0008006" key="17">
    <source>
        <dbReference type="Google" id="ProtNLM"/>
    </source>
</evidence>
<keyword evidence="7" id="KW-0256">Endoplasmic reticulum</keyword>
<proteinExistence type="inferred from homology"/>
<keyword evidence="12 14" id="KW-0472">Membrane</keyword>
<keyword evidence="8" id="KW-0492">Microsome</keyword>
<evidence type="ECO:0000256" key="1">
    <source>
        <dbReference type="ARBA" id="ARBA00001971"/>
    </source>
</evidence>
<dbReference type="SUPFAM" id="SSF48264">
    <property type="entry name" value="Cytochrome P450"/>
    <property type="match status" value="1"/>
</dbReference>
<comment type="subcellular location">
    <subcellularLocation>
        <location evidence="3">Endoplasmic reticulum membrane</location>
        <topology evidence="3">Peripheral membrane protein</topology>
    </subcellularLocation>
    <subcellularLocation>
        <location evidence="2">Microsome membrane</location>
        <topology evidence="2">Peripheral membrane protein</topology>
    </subcellularLocation>
</comment>
<evidence type="ECO:0000256" key="4">
    <source>
        <dbReference type="ARBA" id="ARBA00010617"/>
    </source>
</evidence>
<dbReference type="PROSITE" id="PS00086">
    <property type="entry name" value="CYTOCHROME_P450"/>
    <property type="match status" value="1"/>
</dbReference>
<sequence>MALFFESMVPELVALAAIFSAALYFYFTRNFNFWRKYNVPHLEPTPFFGNMKDVFFQKLGISEHLKNIYELHRDKPYVGIIAFDRPALILNDLDLVKKVMVKDAHHFVNHMIAIKDNVDPVLSRIVFTLKDEKWRQTRANVTQVFTTSKLKKMIHLVVNCMQELGTYMDSVAVNGAPIDVMETMCMYTTDVTSSCAFGIESNSLKNPNAEIWANHRKILKFSVLKGCAGLLMFFAPNFQNMLRLKFVSGEYTELLRRIIWSAVDYREKNGVGRPDAVSCMIDMKKKGRDINQNETAAPMKIDGDDFVGITFSFLFAGFEMTASTLTYALYELAFKTEIQDRLRAEITEVLDKHDQQVTYESIQQMTYLEMVVSETLRKYPILGFLDRACLKDYELPHPSGKGTFTVPAGTGVYIPLLGIQRDAKYYPDPETFNPENFSEENKQARHNQAFLPFGDGPRQCIGLRFGYIQIKSGLINILTRYEVAPCEKTPVPLRFDPKSFLLQPLDTVYLKFNRISV</sequence>
<evidence type="ECO:0000313" key="16">
    <source>
        <dbReference type="Proteomes" id="UP001148838"/>
    </source>
</evidence>
<evidence type="ECO:0000256" key="8">
    <source>
        <dbReference type="ARBA" id="ARBA00022848"/>
    </source>
</evidence>
<dbReference type="InterPro" id="IPR001128">
    <property type="entry name" value="Cyt_P450"/>
</dbReference>
<evidence type="ECO:0000256" key="10">
    <source>
        <dbReference type="ARBA" id="ARBA00023004"/>
    </source>
</evidence>
<comment type="similarity">
    <text evidence="4 13">Belongs to the cytochrome P450 family.</text>
</comment>
<evidence type="ECO:0000256" key="3">
    <source>
        <dbReference type="ARBA" id="ARBA00004406"/>
    </source>
</evidence>
<gene>
    <name evidence="15" type="ORF">ANN_15169</name>
</gene>
<dbReference type="InterPro" id="IPR002401">
    <property type="entry name" value="Cyt_P450_E_grp-I"/>
</dbReference>
<dbReference type="InterPro" id="IPR036396">
    <property type="entry name" value="Cyt_P450_sf"/>
</dbReference>
<evidence type="ECO:0000256" key="11">
    <source>
        <dbReference type="ARBA" id="ARBA00023033"/>
    </source>
</evidence>
<accession>A0ABQ8SFL8</accession>
<organism evidence="15 16">
    <name type="scientific">Periplaneta americana</name>
    <name type="common">American cockroach</name>
    <name type="synonym">Blatta americana</name>
    <dbReference type="NCBI Taxonomy" id="6978"/>
    <lineage>
        <taxon>Eukaryota</taxon>
        <taxon>Metazoa</taxon>
        <taxon>Ecdysozoa</taxon>
        <taxon>Arthropoda</taxon>
        <taxon>Hexapoda</taxon>
        <taxon>Insecta</taxon>
        <taxon>Pterygota</taxon>
        <taxon>Neoptera</taxon>
        <taxon>Polyneoptera</taxon>
        <taxon>Dictyoptera</taxon>
        <taxon>Blattodea</taxon>
        <taxon>Blattoidea</taxon>
        <taxon>Blattidae</taxon>
        <taxon>Blattinae</taxon>
        <taxon>Periplaneta</taxon>
    </lineage>
</organism>
<keyword evidence="16" id="KW-1185">Reference proteome</keyword>
<feature type="transmembrane region" description="Helical" evidence="14">
    <location>
        <begin position="218"/>
        <end position="238"/>
    </location>
</feature>
<dbReference type="InterPro" id="IPR050476">
    <property type="entry name" value="Insect_CytP450_Detox"/>
</dbReference>
<reference evidence="15 16" key="1">
    <citation type="journal article" date="2022" name="Allergy">
        <title>Genome assembly and annotation of Periplaneta americana reveal a comprehensive cockroach allergen profile.</title>
        <authorList>
            <person name="Wang L."/>
            <person name="Xiong Q."/>
            <person name="Saelim N."/>
            <person name="Wang L."/>
            <person name="Nong W."/>
            <person name="Wan A.T."/>
            <person name="Shi M."/>
            <person name="Liu X."/>
            <person name="Cao Q."/>
            <person name="Hui J.H.L."/>
            <person name="Sookrung N."/>
            <person name="Leung T.F."/>
            <person name="Tungtrongchitr A."/>
            <person name="Tsui S.K.W."/>
        </authorList>
    </citation>
    <scope>NUCLEOTIDE SEQUENCE [LARGE SCALE GENOMIC DNA]</scope>
    <source>
        <strain evidence="15">PWHHKU_190912</strain>
    </source>
</reference>
<keyword evidence="14" id="KW-0812">Transmembrane</keyword>
<evidence type="ECO:0000256" key="5">
    <source>
        <dbReference type="ARBA" id="ARBA00022617"/>
    </source>
</evidence>
<evidence type="ECO:0000256" key="9">
    <source>
        <dbReference type="ARBA" id="ARBA00023002"/>
    </source>
</evidence>
<evidence type="ECO:0000256" key="6">
    <source>
        <dbReference type="ARBA" id="ARBA00022723"/>
    </source>
</evidence>
<dbReference type="PANTHER" id="PTHR24292:SF45">
    <property type="entry name" value="CYTOCHROME P450 6G1-RELATED"/>
    <property type="match status" value="1"/>
</dbReference>
<dbReference type="PRINTS" id="PR00463">
    <property type="entry name" value="EP450I"/>
</dbReference>
<evidence type="ECO:0000256" key="2">
    <source>
        <dbReference type="ARBA" id="ARBA00004174"/>
    </source>
</evidence>
<dbReference type="Gene3D" id="1.10.630.10">
    <property type="entry name" value="Cytochrome P450"/>
    <property type="match status" value="1"/>
</dbReference>
<evidence type="ECO:0000256" key="13">
    <source>
        <dbReference type="RuleBase" id="RU000461"/>
    </source>
</evidence>